<dbReference type="GeneID" id="27690667"/>
<reference evidence="13 14" key="1">
    <citation type="submission" date="2009-08" db="EMBL/GenBank/DDBJ databases">
        <title>The Genome Sequence of Spizellomyces punctatus strain DAOM BR117.</title>
        <authorList>
            <consortium name="The Broad Institute Genome Sequencing Platform"/>
            <person name="Russ C."/>
            <person name="Cuomo C."/>
            <person name="Shea T."/>
            <person name="Young S.K."/>
            <person name="Zeng Q."/>
            <person name="Koehrsen M."/>
            <person name="Haas B."/>
            <person name="Borodovsky M."/>
            <person name="Guigo R."/>
            <person name="Alvarado L."/>
            <person name="Berlin A."/>
            <person name="Bochicchio J."/>
            <person name="Borenstein D."/>
            <person name="Chapman S."/>
            <person name="Chen Z."/>
            <person name="Engels R."/>
            <person name="Freedman E."/>
            <person name="Gellesch M."/>
            <person name="Goldberg J."/>
            <person name="Griggs A."/>
            <person name="Gujja S."/>
            <person name="Heiman D."/>
            <person name="Hepburn T."/>
            <person name="Howarth C."/>
            <person name="Jen D."/>
            <person name="Larson L."/>
            <person name="Lewis B."/>
            <person name="Mehta T."/>
            <person name="Park D."/>
            <person name="Pearson M."/>
            <person name="Roberts A."/>
            <person name="Saif S."/>
            <person name="Shenoy N."/>
            <person name="Sisk P."/>
            <person name="Stolte C."/>
            <person name="Sykes S."/>
            <person name="Thomson T."/>
            <person name="Walk T."/>
            <person name="White J."/>
            <person name="Yandava C."/>
            <person name="Burger G."/>
            <person name="Gray M.W."/>
            <person name="Holland P.W.H."/>
            <person name="King N."/>
            <person name="Lang F.B.F."/>
            <person name="Roger A.J."/>
            <person name="Ruiz-Trillo I."/>
            <person name="Lander E."/>
            <person name="Nusbaum C."/>
        </authorList>
    </citation>
    <scope>NUCLEOTIDE SEQUENCE [LARGE SCALE GENOMIC DNA]</scope>
    <source>
        <strain evidence="13 14">DAOM BR117</strain>
    </source>
</reference>
<dbReference type="OMA" id="TGFGCMI"/>
<dbReference type="VEuPathDB" id="FungiDB:SPPG_07453"/>
<evidence type="ECO:0000259" key="12">
    <source>
        <dbReference type="Pfam" id="PF03416"/>
    </source>
</evidence>
<dbReference type="GO" id="GO:0034727">
    <property type="term" value="P:piecemeal microautophagy of the nucleus"/>
    <property type="evidence" value="ECO:0007669"/>
    <property type="project" value="TreeGrafter"/>
</dbReference>
<dbReference type="AlphaFoldDB" id="A0A0L0H7Z4"/>
<feature type="domain" description="Peptidase C54 catalytic" evidence="12">
    <location>
        <begin position="110"/>
        <end position="380"/>
    </location>
</feature>
<evidence type="ECO:0000313" key="13">
    <source>
        <dbReference type="EMBL" id="KNC97056.1"/>
    </source>
</evidence>
<dbReference type="GO" id="GO:0000045">
    <property type="term" value="P:autophagosome assembly"/>
    <property type="evidence" value="ECO:0007669"/>
    <property type="project" value="TreeGrafter"/>
</dbReference>
<keyword evidence="14" id="KW-1185">Reference proteome</keyword>
<comment type="catalytic activity">
    <reaction evidence="9">
        <text>[protein]-C-terminal L-amino acid-glycyl-phosphatidylethanolamide + H2O = [protein]-C-terminal L-amino acid-glycine + a 1,2-diacyl-sn-glycero-3-phosphoethanolamine</text>
        <dbReference type="Rhea" id="RHEA:67548"/>
        <dbReference type="Rhea" id="RHEA-COMP:17323"/>
        <dbReference type="Rhea" id="RHEA-COMP:17324"/>
        <dbReference type="ChEBI" id="CHEBI:15377"/>
        <dbReference type="ChEBI" id="CHEBI:64612"/>
        <dbReference type="ChEBI" id="CHEBI:172940"/>
        <dbReference type="ChEBI" id="CHEBI:172941"/>
    </reaction>
    <physiologicalReaction direction="left-to-right" evidence="9">
        <dbReference type="Rhea" id="RHEA:67549"/>
    </physiologicalReaction>
</comment>
<dbReference type="EMBL" id="KQ257465">
    <property type="protein sequence ID" value="KNC97056.1"/>
    <property type="molecule type" value="Genomic_DNA"/>
</dbReference>
<dbReference type="InParanoid" id="A0A0L0H7Z4"/>
<dbReference type="GO" id="GO:0004197">
    <property type="term" value="F:cysteine-type endopeptidase activity"/>
    <property type="evidence" value="ECO:0007669"/>
    <property type="project" value="TreeGrafter"/>
</dbReference>
<feature type="compositionally biased region" description="Polar residues" evidence="11">
    <location>
        <begin position="9"/>
        <end position="22"/>
    </location>
</feature>
<dbReference type="GO" id="GO:0005634">
    <property type="term" value="C:nucleus"/>
    <property type="evidence" value="ECO:0007669"/>
    <property type="project" value="UniProtKB-SubCell"/>
</dbReference>
<dbReference type="FunCoup" id="A0A0L0H7Z4">
    <property type="interactions" value="135"/>
</dbReference>
<evidence type="ECO:0000256" key="7">
    <source>
        <dbReference type="ARBA" id="ARBA00022927"/>
    </source>
</evidence>
<evidence type="ECO:0000256" key="10">
    <source>
        <dbReference type="RuleBase" id="RU363115"/>
    </source>
</evidence>
<dbReference type="EC" id="3.4.22.-" evidence="10"/>
<dbReference type="Proteomes" id="UP000053201">
    <property type="component" value="Unassembled WGS sequence"/>
</dbReference>
<evidence type="ECO:0000256" key="11">
    <source>
        <dbReference type="SAM" id="MobiDB-lite"/>
    </source>
</evidence>
<evidence type="ECO:0000256" key="5">
    <source>
        <dbReference type="ARBA" id="ARBA00022801"/>
    </source>
</evidence>
<evidence type="ECO:0000256" key="6">
    <source>
        <dbReference type="ARBA" id="ARBA00022807"/>
    </source>
</evidence>
<organism evidence="13 14">
    <name type="scientific">Spizellomyces punctatus (strain DAOM BR117)</name>
    <dbReference type="NCBI Taxonomy" id="645134"/>
    <lineage>
        <taxon>Eukaryota</taxon>
        <taxon>Fungi</taxon>
        <taxon>Fungi incertae sedis</taxon>
        <taxon>Chytridiomycota</taxon>
        <taxon>Chytridiomycota incertae sedis</taxon>
        <taxon>Chytridiomycetes</taxon>
        <taxon>Spizellomycetales</taxon>
        <taxon>Spizellomycetaceae</taxon>
        <taxon>Spizellomyces</taxon>
    </lineage>
</organism>
<dbReference type="InterPro" id="IPR005078">
    <property type="entry name" value="Peptidase_C54"/>
</dbReference>
<keyword evidence="6" id="KW-0788">Thiol protease</keyword>
<dbReference type="GO" id="GO:0015031">
    <property type="term" value="P:protein transport"/>
    <property type="evidence" value="ECO:0007669"/>
    <property type="project" value="UniProtKB-KW"/>
</dbReference>
<dbReference type="GO" id="GO:0016485">
    <property type="term" value="P:protein processing"/>
    <property type="evidence" value="ECO:0007669"/>
    <property type="project" value="TreeGrafter"/>
</dbReference>
<keyword evidence="2" id="KW-0813">Transport</keyword>
<proteinExistence type="inferred from homology"/>
<keyword evidence="3 10" id="KW-0963">Cytoplasm</keyword>
<keyword evidence="7" id="KW-0653">Protein transport</keyword>
<evidence type="ECO:0000313" key="14">
    <source>
        <dbReference type="Proteomes" id="UP000053201"/>
    </source>
</evidence>
<feature type="region of interest" description="Disordered" evidence="11">
    <location>
        <begin position="1"/>
        <end position="22"/>
    </location>
</feature>
<gene>
    <name evidence="13" type="ORF">SPPG_07453</name>
</gene>
<evidence type="ECO:0000256" key="3">
    <source>
        <dbReference type="ARBA" id="ARBA00022490"/>
    </source>
</evidence>
<keyword evidence="5 10" id="KW-0378">Hydrolase</keyword>
<dbReference type="PANTHER" id="PTHR22624">
    <property type="entry name" value="CYSTEINE PROTEASE ATG4"/>
    <property type="match status" value="1"/>
</dbReference>
<dbReference type="InterPro" id="IPR046792">
    <property type="entry name" value="Peptidase_C54_cat"/>
</dbReference>
<dbReference type="OrthoDB" id="2960936at2759"/>
<accession>A0A0L0H7Z4</accession>
<sequence length="415" mass="46365">MEPVKAETLPTTEASQHLKQSISEEQEHTLWEKVTEGISHFFHTASGRFRTHSTTAGANNIILAAHDDNTLLTRLTARTGIDLGLGNGRNRDSGPVRLLGIEYPSCADQGFQDDFKSRVWITYRNGYPPIKPSTYTSDVGWGCMLRSGQMMLANAFLFHELGRDWRLTRCQDDKGAWDKYVTILNRFLDTPSAPFSIHRIALLGKQFDKNIGEWFGPSTISHVLKVLLDDHKDIDMGIYVATDGVMYLDDINNECTKGHEGWRGTLILVPIRLGVEGLNPVYFDALKACFSLPQCVGIAGGRPNSSLFFIGVEGNHLVYLDPHFLRPAVEVKHPASYAPEDLSTYHCETVRTMSMEAVDPSLVLGFYCSSKQDLKSFCEQAVNISHGRTPLFTIQEKAPEFQDRDGDVLSDGDDF</sequence>
<dbReference type="GO" id="GO:0035973">
    <property type="term" value="P:aggrephagy"/>
    <property type="evidence" value="ECO:0007669"/>
    <property type="project" value="TreeGrafter"/>
</dbReference>
<evidence type="ECO:0000256" key="4">
    <source>
        <dbReference type="ARBA" id="ARBA00022670"/>
    </source>
</evidence>
<dbReference type="GO" id="GO:0000423">
    <property type="term" value="P:mitophagy"/>
    <property type="evidence" value="ECO:0007669"/>
    <property type="project" value="TreeGrafter"/>
</dbReference>
<dbReference type="PANTHER" id="PTHR22624:SF49">
    <property type="entry name" value="CYSTEINE PROTEASE"/>
    <property type="match status" value="1"/>
</dbReference>
<dbReference type="InterPro" id="IPR038765">
    <property type="entry name" value="Papain-like_cys_pep_sf"/>
</dbReference>
<evidence type="ECO:0000256" key="1">
    <source>
        <dbReference type="ARBA" id="ARBA00010958"/>
    </source>
</evidence>
<dbReference type="GO" id="GO:0005737">
    <property type="term" value="C:cytoplasm"/>
    <property type="evidence" value="ECO:0007669"/>
    <property type="project" value="UniProtKB-SubCell"/>
</dbReference>
<name>A0A0L0H7Z4_SPIPD</name>
<keyword evidence="10" id="KW-0539">Nucleus</keyword>
<dbReference type="Pfam" id="PF03416">
    <property type="entry name" value="Peptidase_C54"/>
    <property type="match status" value="1"/>
</dbReference>
<protein>
    <recommendedName>
        <fullName evidence="10">Cysteine protease</fullName>
        <ecNumber evidence="10">3.4.22.-</ecNumber>
    </recommendedName>
</protein>
<evidence type="ECO:0000256" key="8">
    <source>
        <dbReference type="ARBA" id="ARBA00023006"/>
    </source>
</evidence>
<dbReference type="RefSeq" id="XP_016605096.1">
    <property type="nucleotide sequence ID" value="XM_016755618.1"/>
</dbReference>
<evidence type="ECO:0000256" key="2">
    <source>
        <dbReference type="ARBA" id="ARBA00022448"/>
    </source>
</evidence>
<keyword evidence="8" id="KW-0072">Autophagy</keyword>
<comment type="function">
    <text evidence="10">Required for selective autophagic degradation of the nucleus (nucleophagy) as well as for mitophagy which contributes to regulate mitochondrial quantity and quality by eliminating the mitochondria to a basal level to fulfill cellular energy requirements and preventing excess ROS production.</text>
</comment>
<evidence type="ECO:0000256" key="9">
    <source>
        <dbReference type="ARBA" id="ARBA00029362"/>
    </source>
</evidence>
<dbReference type="STRING" id="645134.A0A0L0H7Z4"/>
<dbReference type="SUPFAM" id="SSF54001">
    <property type="entry name" value="Cysteine proteinases"/>
    <property type="match status" value="1"/>
</dbReference>
<keyword evidence="4 10" id="KW-0645">Protease</keyword>
<comment type="subcellular location">
    <subcellularLocation>
        <location evidence="10">Nucleus</location>
    </subcellularLocation>
    <subcellularLocation>
        <location evidence="10">Cytoplasm</location>
    </subcellularLocation>
</comment>
<comment type="similarity">
    <text evidence="1 10">Belongs to the peptidase C54 family.</text>
</comment>
<dbReference type="eggNOG" id="KOG2674">
    <property type="taxonomic scope" value="Eukaryota"/>
</dbReference>
<dbReference type="GO" id="GO:0019786">
    <property type="term" value="F:protein-phosphatidylethanolamide deconjugating activity"/>
    <property type="evidence" value="ECO:0007669"/>
    <property type="project" value="InterPro"/>
</dbReference>